<dbReference type="NCBIfam" id="TIGR02395">
    <property type="entry name" value="rpoN_sigma"/>
    <property type="match status" value="1"/>
</dbReference>
<evidence type="ECO:0000256" key="9">
    <source>
        <dbReference type="PIRNR" id="PIRNR000774"/>
    </source>
</evidence>
<dbReference type="PANTHER" id="PTHR32248">
    <property type="entry name" value="RNA POLYMERASE SIGMA-54 FACTOR"/>
    <property type="match status" value="1"/>
</dbReference>
<evidence type="ECO:0000256" key="5">
    <source>
        <dbReference type="ARBA" id="ARBA00023015"/>
    </source>
</evidence>
<evidence type="ECO:0000256" key="4">
    <source>
        <dbReference type="ARBA" id="ARBA00022695"/>
    </source>
</evidence>
<dbReference type="PROSITE" id="PS00718">
    <property type="entry name" value="SIGMA54_2"/>
    <property type="match status" value="1"/>
</dbReference>
<comment type="function">
    <text evidence="9">Sigma factors are initiation factors that promote the attachment of RNA polymerase to specific initiation sites and are then released.</text>
</comment>
<dbReference type="PANTHER" id="PTHR32248:SF4">
    <property type="entry name" value="RNA POLYMERASE SIGMA-54 FACTOR"/>
    <property type="match status" value="1"/>
</dbReference>
<keyword evidence="8 9" id="KW-0804">Transcription</keyword>
<evidence type="ECO:0000259" key="11">
    <source>
        <dbReference type="Pfam" id="PF04552"/>
    </source>
</evidence>
<keyword evidence="6 9" id="KW-0731">Sigma factor</keyword>
<evidence type="ECO:0000259" key="12">
    <source>
        <dbReference type="Pfam" id="PF04963"/>
    </source>
</evidence>
<keyword evidence="5 9" id="KW-0805">Transcription regulation</keyword>
<evidence type="ECO:0000256" key="7">
    <source>
        <dbReference type="ARBA" id="ARBA00023125"/>
    </source>
</evidence>
<dbReference type="InterPro" id="IPR000394">
    <property type="entry name" value="RNA_pol_sigma_54"/>
</dbReference>
<keyword evidence="7 9" id="KW-0238">DNA-binding</keyword>
<accession>A0ABS6V2S7</accession>
<dbReference type="InterPro" id="IPR007046">
    <property type="entry name" value="RNA_pol_sigma_54_core-bd"/>
</dbReference>
<feature type="domain" description="RNA polymerase sigma factor 54 core-binding" evidence="12">
    <location>
        <begin position="125"/>
        <end position="307"/>
    </location>
</feature>
<dbReference type="RefSeq" id="WP_218631918.1">
    <property type="nucleotide sequence ID" value="NZ_JAHVAH010000001.1"/>
</dbReference>
<dbReference type="Pfam" id="PF04963">
    <property type="entry name" value="Sigma54_CBD"/>
    <property type="match status" value="1"/>
</dbReference>
<feature type="domain" description="RNA polymerase sigma factor 54 DNA-binding" evidence="11">
    <location>
        <begin position="322"/>
        <end position="479"/>
    </location>
</feature>
<name>A0ABS6V2S7_9SPHN</name>
<feature type="compositionally biased region" description="Acidic residues" evidence="10">
    <location>
        <begin position="64"/>
        <end position="77"/>
    </location>
</feature>
<dbReference type="PROSITE" id="PS00717">
    <property type="entry name" value="SIGMA54_1"/>
    <property type="match status" value="1"/>
</dbReference>
<proteinExistence type="inferred from homology"/>
<protein>
    <recommendedName>
        <fullName evidence="9">RNA polymerase sigma-54 factor</fullName>
    </recommendedName>
</protein>
<evidence type="ECO:0000256" key="2">
    <source>
        <dbReference type="ARBA" id="ARBA00022478"/>
    </source>
</evidence>
<dbReference type="InterPro" id="IPR007634">
    <property type="entry name" value="RNA_pol_sigma_54_DNA-bd"/>
</dbReference>
<evidence type="ECO:0000256" key="10">
    <source>
        <dbReference type="SAM" id="MobiDB-lite"/>
    </source>
</evidence>
<evidence type="ECO:0000313" key="13">
    <source>
        <dbReference type="EMBL" id="MBW0143865.1"/>
    </source>
</evidence>
<gene>
    <name evidence="13" type="primary">rpoN</name>
    <name evidence="13" type="ORF">KTQ36_00975</name>
</gene>
<dbReference type="Pfam" id="PF04552">
    <property type="entry name" value="Sigma54_DBD"/>
    <property type="match status" value="1"/>
</dbReference>
<dbReference type="EMBL" id="JAHVAH010000001">
    <property type="protein sequence ID" value="MBW0143865.1"/>
    <property type="molecule type" value="Genomic_DNA"/>
</dbReference>
<keyword evidence="14" id="KW-1185">Reference proteome</keyword>
<dbReference type="PIRSF" id="PIRSF000774">
    <property type="entry name" value="RpoN"/>
    <property type="match status" value="1"/>
</dbReference>
<feature type="compositionally biased region" description="Basic and acidic residues" evidence="10">
    <location>
        <begin position="50"/>
        <end position="63"/>
    </location>
</feature>
<comment type="caution">
    <text evidence="13">The sequence shown here is derived from an EMBL/GenBank/DDBJ whole genome shotgun (WGS) entry which is preliminary data.</text>
</comment>
<dbReference type="Pfam" id="PF00309">
    <property type="entry name" value="Sigma54_AID"/>
    <property type="match status" value="1"/>
</dbReference>
<feature type="region of interest" description="Disordered" evidence="10">
    <location>
        <begin position="50"/>
        <end position="89"/>
    </location>
</feature>
<organism evidence="13 14">
    <name type="scientific">Sphingomicrobium clamense</name>
    <dbReference type="NCBI Taxonomy" id="2851013"/>
    <lineage>
        <taxon>Bacteria</taxon>
        <taxon>Pseudomonadati</taxon>
        <taxon>Pseudomonadota</taxon>
        <taxon>Alphaproteobacteria</taxon>
        <taxon>Sphingomonadales</taxon>
        <taxon>Sphingomonadaceae</taxon>
        <taxon>Sphingomicrobium</taxon>
    </lineage>
</organism>
<dbReference type="Proteomes" id="UP000698028">
    <property type="component" value="Unassembled WGS sequence"/>
</dbReference>
<evidence type="ECO:0000313" key="14">
    <source>
        <dbReference type="Proteomes" id="UP000698028"/>
    </source>
</evidence>
<keyword evidence="3 9" id="KW-0808">Transferase</keyword>
<dbReference type="PROSITE" id="PS50044">
    <property type="entry name" value="SIGMA54_3"/>
    <property type="match status" value="1"/>
</dbReference>
<keyword evidence="2 9" id="KW-0240">DNA-directed RNA polymerase</keyword>
<evidence type="ECO:0000256" key="3">
    <source>
        <dbReference type="ARBA" id="ARBA00022679"/>
    </source>
</evidence>
<comment type="similarity">
    <text evidence="1 9">Belongs to the sigma-54 factor family.</text>
</comment>
<evidence type="ECO:0000256" key="8">
    <source>
        <dbReference type="ARBA" id="ARBA00023163"/>
    </source>
</evidence>
<sequence>MALGPGLQLRQNQSLVMTQQLQQAIKLLALSTTEVEQVIAEELAKNPLLEVKRDDRGEQQNEDREYEADEGGDDYADTPDSAEAIGAGDDGVLDYDSTAAAADNDSFSDLGLPADPGAEAFDFDRLEYKEHSLAEHLLAQLHGASGPVAQGAEAIILALKDTGYLEVELDLLLAHLMLSCEEQEEALALVQSLDPPGVGARSLAECLALQAKAADRYDPCMERLIQNLDLVAKGRTKDLMRICNVDEEDLADMIRELRSYDPKPGCTYAEAPAEAITPDVVVTRTKDGWDVQLNPDALPRVLVNRDYHAQLKAGPQDKASKAWLSDNLANANWLVKALDQRAQTITKVAMEIVKQQQGFFEKGVSALKPMTLSKVAEAVEVHESTVSRVTTAKYLICERGTFELKYFFGSGVGLADSDEGVAAEAVKAAIKKLIDEEDKILSDDALVKLLKAQGFDLARRTVAKYREAMGIGSSVQRRRQRKLEGR</sequence>
<evidence type="ECO:0000256" key="6">
    <source>
        <dbReference type="ARBA" id="ARBA00023082"/>
    </source>
</evidence>
<reference evidence="13 14" key="1">
    <citation type="submission" date="2021-07" db="EMBL/GenBank/DDBJ databases">
        <title>The draft genome sequence of Sphingomicrobium sp. B8.</title>
        <authorList>
            <person name="Mu L."/>
        </authorList>
    </citation>
    <scope>NUCLEOTIDE SEQUENCE [LARGE SCALE GENOMIC DNA]</scope>
    <source>
        <strain evidence="13 14">B8</strain>
    </source>
</reference>
<keyword evidence="4 9" id="KW-0548">Nucleotidyltransferase</keyword>
<dbReference type="NCBIfam" id="NF004596">
    <property type="entry name" value="PRK05932.1-3"/>
    <property type="match status" value="1"/>
</dbReference>
<dbReference type="NCBIfam" id="NF009118">
    <property type="entry name" value="PRK12469.1"/>
    <property type="match status" value="1"/>
</dbReference>
<evidence type="ECO:0000256" key="1">
    <source>
        <dbReference type="ARBA" id="ARBA00008798"/>
    </source>
</evidence>